<evidence type="ECO:0000256" key="2">
    <source>
        <dbReference type="ARBA" id="ARBA00022771"/>
    </source>
</evidence>
<organism evidence="6 7">
    <name type="scientific">Panaeolus cyanescens</name>
    <dbReference type="NCBI Taxonomy" id="181874"/>
    <lineage>
        <taxon>Eukaryota</taxon>
        <taxon>Fungi</taxon>
        <taxon>Dikarya</taxon>
        <taxon>Basidiomycota</taxon>
        <taxon>Agaricomycotina</taxon>
        <taxon>Agaricomycetes</taxon>
        <taxon>Agaricomycetidae</taxon>
        <taxon>Agaricales</taxon>
        <taxon>Agaricineae</taxon>
        <taxon>Galeropsidaceae</taxon>
        <taxon>Panaeolus</taxon>
    </lineage>
</organism>
<evidence type="ECO:0000313" key="6">
    <source>
        <dbReference type="EMBL" id="PPR04100.1"/>
    </source>
</evidence>
<dbReference type="STRING" id="181874.A0A409YM47"/>
<dbReference type="InParanoid" id="A0A409YM47"/>
<evidence type="ECO:0000259" key="5">
    <source>
        <dbReference type="PROSITE" id="PS51039"/>
    </source>
</evidence>
<reference evidence="6 7" key="1">
    <citation type="journal article" date="2018" name="Evol. Lett.">
        <title>Horizontal gene cluster transfer increased hallucinogenic mushroom diversity.</title>
        <authorList>
            <person name="Reynolds H.T."/>
            <person name="Vijayakumar V."/>
            <person name="Gluck-Thaler E."/>
            <person name="Korotkin H.B."/>
            <person name="Matheny P.B."/>
            <person name="Slot J.C."/>
        </authorList>
    </citation>
    <scope>NUCLEOTIDE SEQUENCE [LARGE SCALE GENOMIC DNA]</scope>
    <source>
        <strain evidence="6 7">2629</strain>
    </source>
</reference>
<proteinExistence type="predicted"/>
<dbReference type="Pfam" id="PF01428">
    <property type="entry name" value="zf-AN1"/>
    <property type="match status" value="1"/>
</dbReference>
<dbReference type="OrthoDB" id="431929at2759"/>
<keyword evidence="2 4" id="KW-0863">Zinc-finger</keyword>
<dbReference type="GO" id="GO:0005737">
    <property type="term" value="C:cytoplasm"/>
    <property type="evidence" value="ECO:0007669"/>
    <property type="project" value="TreeGrafter"/>
</dbReference>
<dbReference type="PANTHER" id="PTHR14677:SF20">
    <property type="entry name" value="ZINC FINGER AN1-TYPE CONTAINING 2A-RELATED"/>
    <property type="match status" value="1"/>
</dbReference>
<sequence length="132" mass="14297">MDQHLERECTVVTGKVKASSMPLCARGTCKKVLFSPIRCDACRKQYCISHRFPADHTCVPAGKAAPARRPIPARKQTTNVDTAKALSNLNTEVKKLNVKASVAVDNVKKQVAATTASSNAAINSLPFSKMER</sequence>
<accession>A0A409YM47</accession>
<dbReference type="Proteomes" id="UP000284842">
    <property type="component" value="Unassembled WGS sequence"/>
</dbReference>
<evidence type="ECO:0000256" key="3">
    <source>
        <dbReference type="ARBA" id="ARBA00022833"/>
    </source>
</evidence>
<dbReference type="InterPro" id="IPR035896">
    <property type="entry name" value="AN1-like_Znf"/>
</dbReference>
<dbReference type="GO" id="GO:0008270">
    <property type="term" value="F:zinc ion binding"/>
    <property type="evidence" value="ECO:0007669"/>
    <property type="project" value="UniProtKB-KW"/>
</dbReference>
<evidence type="ECO:0000256" key="4">
    <source>
        <dbReference type="PROSITE-ProRule" id="PRU00449"/>
    </source>
</evidence>
<dbReference type="InterPro" id="IPR000058">
    <property type="entry name" value="Znf_AN1"/>
</dbReference>
<protein>
    <recommendedName>
        <fullName evidence="5">AN1-type domain-containing protein</fullName>
    </recommendedName>
</protein>
<dbReference type="AlphaFoldDB" id="A0A409YM47"/>
<name>A0A409YM47_9AGAR</name>
<keyword evidence="1" id="KW-0479">Metal-binding</keyword>
<keyword evidence="3" id="KW-0862">Zinc</keyword>
<dbReference type="SMART" id="SM00154">
    <property type="entry name" value="ZnF_AN1"/>
    <property type="match status" value="1"/>
</dbReference>
<comment type="caution">
    <text evidence="6">The sequence shown here is derived from an EMBL/GenBank/DDBJ whole genome shotgun (WGS) entry which is preliminary data.</text>
</comment>
<dbReference type="EMBL" id="NHTK01000994">
    <property type="protein sequence ID" value="PPR04100.1"/>
    <property type="molecule type" value="Genomic_DNA"/>
</dbReference>
<dbReference type="PANTHER" id="PTHR14677">
    <property type="entry name" value="ARSENITE INDUCUBLE RNA ASSOCIATED PROTEIN AIP-1-RELATED"/>
    <property type="match status" value="1"/>
</dbReference>
<keyword evidence="7" id="KW-1185">Reference proteome</keyword>
<feature type="domain" description="AN1-type" evidence="5">
    <location>
        <begin position="18"/>
        <end position="66"/>
    </location>
</feature>
<evidence type="ECO:0000313" key="7">
    <source>
        <dbReference type="Proteomes" id="UP000284842"/>
    </source>
</evidence>
<dbReference type="SUPFAM" id="SSF118310">
    <property type="entry name" value="AN1-like Zinc finger"/>
    <property type="match status" value="1"/>
</dbReference>
<dbReference type="Gene3D" id="4.10.1110.10">
    <property type="entry name" value="AN1-like Zinc finger"/>
    <property type="match status" value="1"/>
</dbReference>
<dbReference type="PROSITE" id="PS51039">
    <property type="entry name" value="ZF_AN1"/>
    <property type="match status" value="1"/>
</dbReference>
<evidence type="ECO:0000256" key="1">
    <source>
        <dbReference type="ARBA" id="ARBA00022723"/>
    </source>
</evidence>
<gene>
    <name evidence="6" type="ORF">CVT24_010673</name>
</gene>